<dbReference type="AlphaFoldDB" id="A0A0L6CGN3"/>
<dbReference type="PANTHER" id="PTHR47623">
    <property type="entry name" value="OS09G0287300 PROTEIN"/>
    <property type="match status" value="1"/>
</dbReference>
<organism evidence="3 4">
    <name type="scientific">Luteipulveratus halotolerans</name>
    <dbReference type="NCBI Taxonomy" id="1631356"/>
    <lineage>
        <taxon>Bacteria</taxon>
        <taxon>Bacillati</taxon>
        <taxon>Actinomycetota</taxon>
        <taxon>Actinomycetes</taxon>
        <taxon>Micrococcales</taxon>
        <taxon>Dermacoccaceae</taxon>
        <taxon>Luteipulveratus</taxon>
    </lineage>
</organism>
<evidence type="ECO:0000256" key="1">
    <source>
        <dbReference type="PIRSR" id="PIRSR613078-2"/>
    </source>
</evidence>
<dbReference type="STRING" id="1631356.VV01_05130"/>
<evidence type="ECO:0000313" key="4">
    <source>
        <dbReference type="Proteomes" id="UP000037397"/>
    </source>
</evidence>
<feature type="region of interest" description="Disordered" evidence="2">
    <location>
        <begin position="12"/>
        <end position="36"/>
    </location>
</feature>
<dbReference type="SUPFAM" id="SSF53254">
    <property type="entry name" value="Phosphoglycerate mutase-like"/>
    <property type="match status" value="1"/>
</dbReference>
<dbReference type="RefSeq" id="WP_050668949.1">
    <property type="nucleotide sequence ID" value="NZ_LAIR01000002.1"/>
</dbReference>
<dbReference type="InterPro" id="IPR029033">
    <property type="entry name" value="His_PPase_superfam"/>
</dbReference>
<dbReference type="OrthoDB" id="9810154at2"/>
<evidence type="ECO:0000313" key="3">
    <source>
        <dbReference type="EMBL" id="KNX36673.1"/>
    </source>
</evidence>
<evidence type="ECO:0008006" key="5">
    <source>
        <dbReference type="Google" id="ProtNLM"/>
    </source>
</evidence>
<evidence type="ECO:0000256" key="2">
    <source>
        <dbReference type="SAM" id="MobiDB-lite"/>
    </source>
</evidence>
<dbReference type="EMBL" id="LAIR01000002">
    <property type="protein sequence ID" value="KNX36673.1"/>
    <property type="molecule type" value="Genomic_DNA"/>
</dbReference>
<comment type="caution">
    <text evidence="3">The sequence shown here is derived from an EMBL/GenBank/DDBJ whole genome shotgun (WGS) entry which is preliminary data.</text>
</comment>
<sequence>MNDATHRQLVLLRHAKAEDPEGKVDHERSLTERGHADAAAAGQWLREQGIAPDLVLCSTSARTRETWAAVVEASRLGTVVEHEPRIYNAPPERLLDVVREADADAITLVVVGHAPGIPGLAVELADGEADDAVEQRLAEGYPTATIAVLDVDTDWADLAPGAARLRAVHTARG</sequence>
<protein>
    <recommendedName>
        <fullName evidence="5">Phosphohistidine phosphatase</fullName>
    </recommendedName>
</protein>
<dbReference type="Gene3D" id="3.40.50.1240">
    <property type="entry name" value="Phosphoglycerate mutase-like"/>
    <property type="match status" value="1"/>
</dbReference>
<dbReference type="InterPro" id="IPR013078">
    <property type="entry name" value="His_Pase_superF_clade-1"/>
</dbReference>
<dbReference type="PANTHER" id="PTHR47623:SF1">
    <property type="entry name" value="OS09G0287300 PROTEIN"/>
    <property type="match status" value="1"/>
</dbReference>
<feature type="compositionally biased region" description="Basic and acidic residues" evidence="2">
    <location>
        <begin position="15"/>
        <end position="36"/>
    </location>
</feature>
<proteinExistence type="predicted"/>
<name>A0A0L6CGN3_9MICO</name>
<dbReference type="PATRIC" id="fig|1631356.3.peg.972"/>
<feature type="binding site" evidence="1">
    <location>
        <position position="62"/>
    </location>
    <ligand>
        <name>substrate</name>
    </ligand>
</feature>
<dbReference type="Proteomes" id="UP000037397">
    <property type="component" value="Unassembled WGS sequence"/>
</dbReference>
<keyword evidence="4" id="KW-1185">Reference proteome</keyword>
<dbReference type="SMART" id="SM00855">
    <property type="entry name" value="PGAM"/>
    <property type="match status" value="1"/>
</dbReference>
<dbReference type="Pfam" id="PF00300">
    <property type="entry name" value="His_Phos_1"/>
    <property type="match status" value="1"/>
</dbReference>
<gene>
    <name evidence="3" type="ORF">VV01_05130</name>
</gene>
<reference evidence="4" key="1">
    <citation type="submission" date="2015-03" db="EMBL/GenBank/DDBJ databases">
        <title>Luteipulveratus halotolerans sp. nov., a novel actinobacterium (Dermacoccaceae) from Sarawak, Malaysia.</title>
        <authorList>
            <person name="Juboi H."/>
            <person name="Basik A."/>
            <person name="Shamsul S.S."/>
            <person name="Arnold P."/>
            <person name="Schmitt E.K."/>
            <person name="Sanglier J.-J."/>
            <person name="Yeo T."/>
        </authorList>
    </citation>
    <scope>NUCLEOTIDE SEQUENCE [LARGE SCALE GENOMIC DNA]</scope>
    <source>
        <strain evidence="4">C296001</strain>
    </source>
</reference>
<dbReference type="CDD" id="cd07067">
    <property type="entry name" value="HP_PGM_like"/>
    <property type="match status" value="1"/>
</dbReference>
<accession>A0A0L6CGN3</accession>